<comment type="caution">
    <text evidence="9">The sequence shown here is derived from an EMBL/GenBank/DDBJ whole genome shotgun (WGS) entry which is preliminary data.</text>
</comment>
<dbReference type="EMBL" id="JADCKL010000012">
    <property type="protein sequence ID" value="MBE5063964.1"/>
    <property type="molecule type" value="Genomic_DNA"/>
</dbReference>
<organism evidence="9 10">
    <name type="scientific">Claveliimonas monacensis</name>
    <dbReference type="NCBI Taxonomy" id="2779351"/>
    <lineage>
        <taxon>Bacteria</taxon>
        <taxon>Bacillati</taxon>
        <taxon>Bacillota</taxon>
        <taxon>Clostridia</taxon>
        <taxon>Lachnospirales</taxon>
        <taxon>Lachnospiraceae</taxon>
        <taxon>Claveliimonas</taxon>
    </lineage>
</organism>
<feature type="transmembrane region" description="Helical" evidence="8">
    <location>
        <begin position="79"/>
        <end position="98"/>
    </location>
</feature>
<evidence type="ECO:0000256" key="5">
    <source>
        <dbReference type="ARBA" id="ARBA00022801"/>
    </source>
</evidence>
<evidence type="ECO:0000256" key="1">
    <source>
        <dbReference type="ARBA" id="ARBA00022475"/>
    </source>
</evidence>
<protein>
    <submittedName>
        <fullName evidence="9">Accessory gene regulator B family protein</fullName>
    </submittedName>
</protein>
<dbReference type="InterPro" id="IPR006741">
    <property type="entry name" value="AgrB"/>
</dbReference>
<evidence type="ECO:0000256" key="7">
    <source>
        <dbReference type="ARBA" id="ARBA00023136"/>
    </source>
</evidence>
<feature type="transmembrane region" description="Helical" evidence="8">
    <location>
        <begin position="34"/>
        <end position="67"/>
    </location>
</feature>
<keyword evidence="2" id="KW-0673">Quorum sensing</keyword>
<evidence type="ECO:0000256" key="4">
    <source>
        <dbReference type="ARBA" id="ARBA00022692"/>
    </source>
</evidence>
<keyword evidence="7 8" id="KW-0472">Membrane</keyword>
<keyword evidence="1" id="KW-1003">Cell membrane</keyword>
<sequence length="189" mass="21242">METIANRIVNYLDTYKTIWSDVDRMRMSLGLQIMIHNIVMIGTILLISKIAGIFLEAVVLLTAYGTLKMTAGGVHFRTSLACLIGTGVFVMAGVLFSRQLNMELFHIMGIYLVCLIILVKIGPQGTENNPISEENYIKLRNRTGFIVLTYMFLTVIVENVTGRIPYLLFIAVVFETISILPSYLKNRSI</sequence>
<dbReference type="SMART" id="SM00793">
    <property type="entry name" value="AgrB"/>
    <property type="match status" value="1"/>
</dbReference>
<evidence type="ECO:0000256" key="2">
    <source>
        <dbReference type="ARBA" id="ARBA00022654"/>
    </source>
</evidence>
<accession>A0ABR9RLX5</accession>
<evidence type="ECO:0000313" key="10">
    <source>
        <dbReference type="Proteomes" id="UP000758652"/>
    </source>
</evidence>
<evidence type="ECO:0000256" key="3">
    <source>
        <dbReference type="ARBA" id="ARBA00022670"/>
    </source>
</evidence>
<keyword evidence="3" id="KW-0645">Protease</keyword>
<dbReference type="Pfam" id="PF04647">
    <property type="entry name" value="AgrB"/>
    <property type="match status" value="1"/>
</dbReference>
<feature type="transmembrane region" description="Helical" evidence="8">
    <location>
        <begin position="104"/>
        <end position="122"/>
    </location>
</feature>
<proteinExistence type="predicted"/>
<evidence type="ECO:0000313" key="9">
    <source>
        <dbReference type="EMBL" id="MBE5063964.1"/>
    </source>
</evidence>
<name>A0ABR9RLX5_9FIRM</name>
<evidence type="ECO:0000256" key="6">
    <source>
        <dbReference type="ARBA" id="ARBA00022989"/>
    </source>
</evidence>
<keyword evidence="6 8" id="KW-1133">Transmembrane helix</keyword>
<dbReference type="Proteomes" id="UP000758652">
    <property type="component" value="Unassembled WGS sequence"/>
</dbReference>
<keyword evidence="4 8" id="KW-0812">Transmembrane</keyword>
<evidence type="ECO:0000256" key="8">
    <source>
        <dbReference type="SAM" id="Phobius"/>
    </source>
</evidence>
<feature type="transmembrane region" description="Helical" evidence="8">
    <location>
        <begin position="166"/>
        <end position="184"/>
    </location>
</feature>
<gene>
    <name evidence="9" type="ORF">INF30_11940</name>
</gene>
<dbReference type="RefSeq" id="WP_226395373.1">
    <property type="nucleotide sequence ID" value="NZ_JADCKL010000012.1"/>
</dbReference>
<keyword evidence="10" id="KW-1185">Reference proteome</keyword>
<reference evidence="9 10" key="1">
    <citation type="submission" date="2020-10" db="EMBL/GenBank/DDBJ databases">
        <title>ChiBAC.</title>
        <authorList>
            <person name="Zenner C."/>
            <person name="Hitch T.C.A."/>
            <person name="Clavel T."/>
        </authorList>
    </citation>
    <scope>NUCLEOTIDE SEQUENCE [LARGE SCALE GENOMIC DNA]</scope>
    <source>
        <strain evidence="9 10">DSM 108991</strain>
    </source>
</reference>
<keyword evidence="5" id="KW-0378">Hydrolase</keyword>